<dbReference type="InterPro" id="IPR050161">
    <property type="entry name" value="Siro_Cobalamin_biosynth"/>
</dbReference>
<dbReference type="InterPro" id="IPR000878">
    <property type="entry name" value="4pyrrol_Mease"/>
</dbReference>
<dbReference type="InterPro" id="IPR035996">
    <property type="entry name" value="4pyrrol_Methylase_sf"/>
</dbReference>
<evidence type="ECO:0000313" key="9">
    <source>
        <dbReference type="EMBL" id="MFC4823940.1"/>
    </source>
</evidence>
<dbReference type="InterPro" id="IPR006366">
    <property type="entry name" value="CobA/CysG_C"/>
</dbReference>
<dbReference type="CDD" id="cd11642">
    <property type="entry name" value="SUMT"/>
    <property type="match status" value="1"/>
</dbReference>
<feature type="domain" description="Tetrapyrrole methylase" evidence="8">
    <location>
        <begin position="3"/>
        <end position="214"/>
    </location>
</feature>
<dbReference type="InterPro" id="IPR014776">
    <property type="entry name" value="4pyrrole_Mease_sub2"/>
</dbReference>
<dbReference type="FunFam" id="3.40.1010.10:FF:000001">
    <property type="entry name" value="Siroheme synthase"/>
    <property type="match status" value="1"/>
</dbReference>
<name>A0ABD5PZK8_9EURY</name>
<dbReference type="EC" id="2.1.1.107" evidence="2"/>
<protein>
    <recommendedName>
        <fullName evidence="2">uroporphyrinogen-III C-methyltransferase</fullName>
        <ecNumber evidence="2">2.1.1.107</ecNumber>
    </recommendedName>
</protein>
<reference evidence="9 10" key="1">
    <citation type="journal article" date="2019" name="Int. J. Syst. Evol. Microbiol.">
        <title>The Global Catalogue of Microorganisms (GCM) 10K type strain sequencing project: providing services to taxonomists for standard genome sequencing and annotation.</title>
        <authorList>
            <consortium name="The Broad Institute Genomics Platform"/>
            <consortium name="The Broad Institute Genome Sequencing Center for Infectious Disease"/>
            <person name="Wu L."/>
            <person name="Ma J."/>
        </authorList>
    </citation>
    <scope>NUCLEOTIDE SEQUENCE [LARGE SCALE GENOMIC DNA]</scope>
    <source>
        <strain evidence="9 10">XZYJ18</strain>
    </source>
</reference>
<dbReference type="PROSITE" id="PS00840">
    <property type="entry name" value="SUMT_2"/>
    <property type="match status" value="1"/>
</dbReference>
<evidence type="ECO:0000256" key="3">
    <source>
        <dbReference type="ARBA" id="ARBA00022603"/>
    </source>
</evidence>
<evidence type="ECO:0000256" key="6">
    <source>
        <dbReference type="ARBA" id="ARBA00023244"/>
    </source>
</evidence>
<dbReference type="Pfam" id="PF00590">
    <property type="entry name" value="TP_methylase"/>
    <property type="match status" value="1"/>
</dbReference>
<dbReference type="GO" id="GO:0019354">
    <property type="term" value="P:siroheme biosynthetic process"/>
    <property type="evidence" value="ECO:0007669"/>
    <property type="project" value="UniProtKB-ARBA"/>
</dbReference>
<dbReference type="AlphaFoldDB" id="A0ABD5PZK8"/>
<keyword evidence="6" id="KW-0627">Porphyrin biosynthesis</keyword>
<dbReference type="GeneID" id="73047199"/>
<keyword evidence="5" id="KW-0949">S-adenosyl-L-methionine</keyword>
<keyword evidence="10" id="KW-1185">Reference proteome</keyword>
<dbReference type="Proteomes" id="UP001595945">
    <property type="component" value="Unassembled WGS sequence"/>
</dbReference>
<comment type="similarity">
    <text evidence="7">Belongs to the precorrin methyltransferase family.</text>
</comment>
<dbReference type="GO" id="GO:0004851">
    <property type="term" value="F:uroporphyrin-III C-methyltransferase activity"/>
    <property type="evidence" value="ECO:0007669"/>
    <property type="project" value="UniProtKB-EC"/>
</dbReference>
<keyword evidence="3 7" id="KW-0489">Methyltransferase</keyword>
<evidence type="ECO:0000259" key="8">
    <source>
        <dbReference type="Pfam" id="PF00590"/>
    </source>
</evidence>
<dbReference type="EMBL" id="JBHSHT010000001">
    <property type="protein sequence ID" value="MFC4823940.1"/>
    <property type="molecule type" value="Genomic_DNA"/>
</dbReference>
<dbReference type="Gene3D" id="3.30.950.10">
    <property type="entry name" value="Methyltransferase, Cobalt-precorrin-4 Transmethylase, Domain 2"/>
    <property type="match status" value="1"/>
</dbReference>
<dbReference type="InterPro" id="IPR014777">
    <property type="entry name" value="4pyrrole_Mease_sub1"/>
</dbReference>
<evidence type="ECO:0000256" key="2">
    <source>
        <dbReference type="ARBA" id="ARBA00012162"/>
    </source>
</evidence>
<evidence type="ECO:0000256" key="5">
    <source>
        <dbReference type="ARBA" id="ARBA00022691"/>
    </source>
</evidence>
<dbReference type="InterPro" id="IPR003043">
    <property type="entry name" value="Uropor_MeTrfase_CS"/>
</dbReference>
<dbReference type="SUPFAM" id="SSF53790">
    <property type="entry name" value="Tetrapyrrole methylase"/>
    <property type="match status" value="1"/>
</dbReference>
<accession>A0ABD5PZK8</accession>
<dbReference type="PANTHER" id="PTHR45790">
    <property type="entry name" value="SIROHEME SYNTHASE-RELATED"/>
    <property type="match status" value="1"/>
</dbReference>
<evidence type="ECO:0000256" key="7">
    <source>
        <dbReference type="RuleBase" id="RU003960"/>
    </source>
</evidence>
<organism evidence="9 10">
    <name type="scientific">Halorussus aquaticus</name>
    <dbReference type="NCBI Taxonomy" id="2953748"/>
    <lineage>
        <taxon>Archaea</taxon>
        <taxon>Methanobacteriati</taxon>
        <taxon>Methanobacteriota</taxon>
        <taxon>Stenosarchaea group</taxon>
        <taxon>Halobacteria</taxon>
        <taxon>Halobacteriales</taxon>
        <taxon>Haladaptataceae</taxon>
        <taxon>Halorussus</taxon>
    </lineage>
</organism>
<dbReference type="NCBIfam" id="NF004790">
    <property type="entry name" value="PRK06136.1"/>
    <property type="match status" value="1"/>
</dbReference>
<dbReference type="FunFam" id="3.30.950.10:FF:000001">
    <property type="entry name" value="Siroheme synthase"/>
    <property type="match status" value="1"/>
</dbReference>
<evidence type="ECO:0000256" key="1">
    <source>
        <dbReference type="ARBA" id="ARBA00011738"/>
    </source>
</evidence>
<comment type="caution">
    <text evidence="9">The sequence shown here is derived from an EMBL/GenBank/DDBJ whole genome shotgun (WGS) entry which is preliminary data.</text>
</comment>
<gene>
    <name evidence="9" type="primary">cobA</name>
    <name evidence="9" type="ORF">ACFO9K_06670</name>
</gene>
<dbReference type="Gene3D" id="3.40.1010.10">
    <property type="entry name" value="Cobalt-precorrin-4 Transmethylase, Domain 1"/>
    <property type="match status" value="1"/>
</dbReference>
<evidence type="ECO:0000313" key="10">
    <source>
        <dbReference type="Proteomes" id="UP001595945"/>
    </source>
</evidence>
<dbReference type="RefSeq" id="WP_254270446.1">
    <property type="nucleotide sequence ID" value="NZ_CP100401.1"/>
</dbReference>
<sequence length="247" mass="25897">MFLVGSGPGDPELLTRKAWRLLTDADFVLHDSLVDDALLDQLPASVEVVDVGKRPPDRTSQADINDMLVDLARDGAAVVRLKGGDPHVFGRGGEEAQHLAAADVPFEVVPGVSSAVGAPGVAGIPLTHRDCASSVTVVTGHETPDKDESALDWDALADTVVSGGTLVVLMGVRRLSNNVAALRDHGVPAETPVAMVQKATWRDERTVSGTLATIEAEKEAAGIEPPAVTVVGNVVDVRADTRELLDR</sequence>
<dbReference type="NCBIfam" id="TIGR01469">
    <property type="entry name" value="cobA_cysG_Cterm"/>
    <property type="match status" value="1"/>
</dbReference>
<keyword evidence="4 7" id="KW-0808">Transferase</keyword>
<comment type="subunit">
    <text evidence="1">Homodimer.</text>
</comment>
<dbReference type="PANTHER" id="PTHR45790:SF3">
    <property type="entry name" value="S-ADENOSYL-L-METHIONINE-DEPENDENT UROPORPHYRINOGEN III METHYLTRANSFERASE, CHLOROPLASTIC"/>
    <property type="match status" value="1"/>
</dbReference>
<evidence type="ECO:0000256" key="4">
    <source>
        <dbReference type="ARBA" id="ARBA00022679"/>
    </source>
</evidence>
<proteinExistence type="inferred from homology"/>
<dbReference type="GO" id="GO:0032259">
    <property type="term" value="P:methylation"/>
    <property type="evidence" value="ECO:0007669"/>
    <property type="project" value="UniProtKB-KW"/>
</dbReference>